<keyword evidence="1" id="KW-0805">Transcription regulation</keyword>
<keyword evidence="3" id="KW-0804">Transcription</keyword>
<evidence type="ECO:0000256" key="4">
    <source>
        <dbReference type="SAM" id="MobiDB-lite"/>
    </source>
</evidence>
<dbReference type="GeneID" id="95781625"/>
<evidence type="ECO:0000313" key="7">
    <source>
        <dbReference type="Proteomes" id="UP000289482"/>
    </source>
</evidence>
<dbReference type="InterPro" id="IPR035418">
    <property type="entry name" value="AraC-bd_2"/>
</dbReference>
<keyword evidence="7" id="KW-1185">Reference proteome</keyword>
<name>A0A4Q1QK31_9ACTN</name>
<dbReference type="GO" id="GO:0003700">
    <property type="term" value="F:DNA-binding transcription factor activity"/>
    <property type="evidence" value="ECO:0007669"/>
    <property type="project" value="InterPro"/>
</dbReference>
<dbReference type="PANTHER" id="PTHR46796:SF6">
    <property type="entry name" value="ARAC SUBFAMILY"/>
    <property type="match status" value="1"/>
</dbReference>
<dbReference type="PANTHER" id="PTHR46796">
    <property type="entry name" value="HTH-TYPE TRANSCRIPTIONAL ACTIVATOR RHAS-RELATED"/>
    <property type="match status" value="1"/>
</dbReference>
<protein>
    <submittedName>
        <fullName evidence="6">Helix-turn-helix domain-containing protein</fullName>
    </submittedName>
</protein>
<dbReference type="Gene3D" id="1.10.10.60">
    <property type="entry name" value="Homeodomain-like"/>
    <property type="match status" value="1"/>
</dbReference>
<dbReference type="PROSITE" id="PS00041">
    <property type="entry name" value="HTH_ARAC_FAMILY_1"/>
    <property type="match status" value="1"/>
</dbReference>
<dbReference type="InterPro" id="IPR018060">
    <property type="entry name" value="HTH_AraC"/>
</dbReference>
<dbReference type="SMART" id="SM00342">
    <property type="entry name" value="HTH_ARAC"/>
    <property type="match status" value="1"/>
</dbReference>
<proteinExistence type="predicted"/>
<dbReference type="Pfam" id="PF12833">
    <property type="entry name" value="HTH_18"/>
    <property type="match status" value="1"/>
</dbReference>
<dbReference type="RefSeq" id="WP_129250396.1">
    <property type="nucleotide sequence ID" value="NZ_JABZEL010000009.1"/>
</dbReference>
<evidence type="ECO:0000256" key="1">
    <source>
        <dbReference type="ARBA" id="ARBA00023015"/>
    </source>
</evidence>
<sequence length="340" mass="37788">MLNETVFGSDELPVADRFDGWLERISRTHAPVHLSSPCADDYRFRQRVLELGEVRVWPATFDPAAFRRTPALIRRSDPEIYHVSLLLAGSATVSWGKRQAHYRPYDLHCNDSSLPHDVHTHGEMVTTVGLEIPKALVPLPETRSTFIGGPMDGRDGIGALLAQFLTRLAADTSVYRPGDGPRLGRALTALVVALFAHQADADHALSPENRRRNLRTQIRAFIRQNLHDPELTPRSIAAAHHISPSHLHRLFQDGDATVAAEIRRQRLEGARRDLTDPARHRTPVHAIAARWGYHRATDFSRAYRAAYGIAPKEHRRRAVAGRPGTALTPSPDAPATRPGA</sequence>
<dbReference type="InterPro" id="IPR009057">
    <property type="entry name" value="Homeodomain-like_sf"/>
</dbReference>
<dbReference type="GO" id="GO:0043565">
    <property type="term" value="F:sequence-specific DNA binding"/>
    <property type="evidence" value="ECO:0007669"/>
    <property type="project" value="InterPro"/>
</dbReference>
<evidence type="ECO:0000256" key="2">
    <source>
        <dbReference type="ARBA" id="ARBA00023125"/>
    </source>
</evidence>
<feature type="region of interest" description="Disordered" evidence="4">
    <location>
        <begin position="314"/>
        <end position="340"/>
    </location>
</feature>
<dbReference type="PROSITE" id="PS01124">
    <property type="entry name" value="HTH_ARAC_FAMILY_2"/>
    <property type="match status" value="1"/>
</dbReference>
<reference evidence="6 7" key="1">
    <citation type="submission" date="2019-01" db="EMBL/GenBank/DDBJ databases">
        <title>Draft genome sequences of the type strain Streptomyces sioyaensis DSM 40032 and its novel strain, TM32, a thermotolerant antibiotics-producing actinobacterium.</title>
        <authorList>
            <person name="Nakaew N."/>
            <person name="Lumyong S."/>
            <person name="Sloan W.T."/>
            <person name="Sungthong R."/>
        </authorList>
    </citation>
    <scope>NUCLEOTIDE SEQUENCE [LARGE SCALE GENOMIC DNA]</scope>
    <source>
        <strain evidence="6 7">DSM 40032</strain>
    </source>
</reference>
<keyword evidence="2" id="KW-0238">DNA-binding</keyword>
<organism evidence="6 7">
    <name type="scientific">Streptomyces sioyaensis</name>
    <dbReference type="NCBI Taxonomy" id="67364"/>
    <lineage>
        <taxon>Bacteria</taxon>
        <taxon>Bacillati</taxon>
        <taxon>Actinomycetota</taxon>
        <taxon>Actinomycetes</taxon>
        <taxon>Kitasatosporales</taxon>
        <taxon>Streptomycetaceae</taxon>
        <taxon>Streptomyces</taxon>
    </lineage>
</organism>
<dbReference type="EMBL" id="SDIF01000111">
    <property type="protein sequence ID" value="RXS60765.1"/>
    <property type="molecule type" value="Genomic_DNA"/>
</dbReference>
<dbReference type="InterPro" id="IPR018062">
    <property type="entry name" value="HTH_AraC-typ_CS"/>
</dbReference>
<dbReference type="SUPFAM" id="SSF46689">
    <property type="entry name" value="Homeodomain-like"/>
    <property type="match status" value="1"/>
</dbReference>
<evidence type="ECO:0000313" key="6">
    <source>
        <dbReference type="EMBL" id="RXS60765.1"/>
    </source>
</evidence>
<evidence type="ECO:0000259" key="5">
    <source>
        <dbReference type="PROSITE" id="PS01124"/>
    </source>
</evidence>
<dbReference type="Pfam" id="PF14525">
    <property type="entry name" value="AraC_binding_2"/>
    <property type="match status" value="1"/>
</dbReference>
<dbReference type="InterPro" id="IPR050204">
    <property type="entry name" value="AraC_XylS_family_regulators"/>
</dbReference>
<dbReference type="Proteomes" id="UP000289482">
    <property type="component" value="Unassembled WGS sequence"/>
</dbReference>
<accession>A0A4Q1QK31</accession>
<gene>
    <name evidence="6" type="ORF">EST54_27355</name>
</gene>
<evidence type="ECO:0000256" key="3">
    <source>
        <dbReference type="ARBA" id="ARBA00023163"/>
    </source>
</evidence>
<comment type="caution">
    <text evidence="6">The sequence shown here is derived from an EMBL/GenBank/DDBJ whole genome shotgun (WGS) entry which is preliminary data.</text>
</comment>
<feature type="domain" description="HTH araC/xylS-type" evidence="5">
    <location>
        <begin position="216"/>
        <end position="317"/>
    </location>
</feature>
<dbReference type="AlphaFoldDB" id="A0A4Q1QK31"/>